<organism evidence="1 2">
    <name type="scientific">Colocasia esculenta</name>
    <name type="common">Wild taro</name>
    <name type="synonym">Arum esculentum</name>
    <dbReference type="NCBI Taxonomy" id="4460"/>
    <lineage>
        <taxon>Eukaryota</taxon>
        <taxon>Viridiplantae</taxon>
        <taxon>Streptophyta</taxon>
        <taxon>Embryophyta</taxon>
        <taxon>Tracheophyta</taxon>
        <taxon>Spermatophyta</taxon>
        <taxon>Magnoliopsida</taxon>
        <taxon>Liliopsida</taxon>
        <taxon>Araceae</taxon>
        <taxon>Aroideae</taxon>
        <taxon>Colocasieae</taxon>
        <taxon>Colocasia</taxon>
    </lineage>
</organism>
<proteinExistence type="predicted"/>
<name>A0A843W854_COLES</name>
<gene>
    <name evidence="1" type="ORF">Taro_035920</name>
</gene>
<sequence>MATASVGFRARVDLSGMPKKFSGQHFKRWQQRMNVWFTMVGLISLIESDPPVLDEKVPDSAKKVEEWKEKDRLGHGCILTALSDVLFDVYSSSTFKTTKALWDELDRKYNTEDQGLEKYSVGKFLKFQMAENKPVGEQAYELLLMLQGLAETDMKMPEKLQVMCIIEKLPRSWEDFGMSLKHRKETISLDDLMRAIAIEEEHRKEKPSMPVDASANLVMRHKGKEFKGKTKVDSTSQMKPKGKIKKKKVLGDALLTRTEEPLAVRPLVSRSLSGAAPLRSGIVDRASGRRRCVVLRRDRCMLFVHWPDRRCSGEPFLRSLSLSLYSFSFSSIPVFPLLCKFSVGAKRNIASRACLSSSGPSSAAVIPLSGAASAAAVFPVDSVKKDFRESGMGRLLVDVCSQQEEDGNWELISAAEKCMKKYTDNLLRELQSDLGRDQNESDLKLNSLEKHIQEGNPKGWVGTGAD</sequence>
<accession>A0A843W854</accession>
<dbReference type="PANTHER" id="PTHR47592">
    <property type="entry name" value="PBF68 PROTEIN"/>
    <property type="match status" value="1"/>
</dbReference>
<dbReference type="OrthoDB" id="1298798at2759"/>
<protein>
    <submittedName>
        <fullName evidence="1">Uncharacterized protein</fullName>
    </submittedName>
</protein>
<dbReference type="EMBL" id="NMUH01002981">
    <property type="protein sequence ID" value="MQM03148.1"/>
    <property type="molecule type" value="Genomic_DNA"/>
</dbReference>
<reference evidence="1" key="1">
    <citation type="submission" date="2017-07" db="EMBL/GenBank/DDBJ databases">
        <title>Taro Niue Genome Assembly and Annotation.</title>
        <authorList>
            <person name="Atibalentja N."/>
            <person name="Keating K."/>
            <person name="Fields C.J."/>
        </authorList>
    </citation>
    <scope>NUCLEOTIDE SEQUENCE</scope>
    <source>
        <strain evidence="1">Niue_2</strain>
        <tissue evidence="1">Leaf</tissue>
    </source>
</reference>
<keyword evidence="2" id="KW-1185">Reference proteome</keyword>
<evidence type="ECO:0000313" key="2">
    <source>
        <dbReference type="Proteomes" id="UP000652761"/>
    </source>
</evidence>
<comment type="caution">
    <text evidence="1">The sequence shown here is derived from an EMBL/GenBank/DDBJ whole genome shotgun (WGS) entry which is preliminary data.</text>
</comment>
<dbReference type="Pfam" id="PF14223">
    <property type="entry name" value="Retrotran_gag_2"/>
    <property type="match status" value="1"/>
</dbReference>
<dbReference type="AlphaFoldDB" id="A0A843W854"/>
<dbReference type="PANTHER" id="PTHR47592:SF27">
    <property type="entry name" value="OS08G0421700 PROTEIN"/>
    <property type="match status" value="1"/>
</dbReference>
<evidence type="ECO:0000313" key="1">
    <source>
        <dbReference type="EMBL" id="MQM03148.1"/>
    </source>
</evidence>
<dbReference type="Proteomes" id="UP000652761">
    <property type="component" value="Unassembled WGS sequence"/>
</dbReference>